<gene>
    <name evidence="6" type="primary">LOC112293251</name>
    <name evidence="5" type="ORF">PHYPA_021275</name>
</gene>
<dbReference type="EnsemblPlants" id="Pp3c16_20430V3.2">
    <property type="protein sequence ID" value="PAC:32985724.CDS.1"/>
    <property type="gene ID" value="Pp3c16_20430"/>
</dbReference>
<dbReference type="InterPro" id="IPR027417">
    <property type="entry name" value="P-loop_NTPase"/>
</dbReference>
<dbReference type="InterPro" id="IPR002182">
    <property type="entry name" value="NB-ARC"/>
</dbReference>
<dbReference type="Gramene" id="Pp3c16_20430V3.2">
    <property type="protein sequence ID" value="PAC:32985724.CDS.1"/>
    <property type="gene ID" value="Pp3c16_20430"/>
</dbReference>
<evidence type="ECO:0000313" key="6">
    <source>
        <dbReference type="EnsemblPlants" id="PAC:32985723.CDS.1"/>
    </source>
</evidence>
<dbReference type="PANTHER" id="PTHR36766:SF30">
    <property type="entry name" value="TIR-NBS TYPE DISEASE RESISTANCE PROTEIN-RELATED"/>
    <property type="match status" value="1"/>
</dbReference>
<keyword evidence="7" id="KW-1185">Reference proteome</keyword>
<dbReference type="Proteomes" id="UP000006727">
    <property type="component" value="Chromosome 16"/>
</dbReference>
<dbReference type="OrthoDB" id="1926275at2759"/>
<protein>
    <submittedName>
        <fullName evidence="5 6">Uncharacterized protein</fullName>
    </submittedName>
</protein>
<feature type="domain" description="NB-ARC" evidence="3">
    <location>
        <begin position="233"/>
        <end position="399"/>
    </location>
</feature>
<dbReference type="KEGG" id="ppp:112293251"/>
<evidence type="ECO:0000259" key="4">
    <source>
        <dbReference type="Pfam" id="PF23598"/>
    </source>
</evidence>
<dbReference type="PANTHER" id="PTHR36766">
    <property type="entry name" value="PLANT BROAD-SPECTRUM MILDEW RESISTANCE PROTEIN RPW8"/>
    <property type="match status" value="1"/>
</dbReference>
<dbReference type="SUPFAM" id="SSF52540">
    <property type="entry name" value="P-loop containing nucleoside triphosphate hydrolases"/>
    <property type="match status" value="1"/>
</dbReference>
<keyword evidence="1" id="KW-0677">Repeat</keyword>
<dbReference type="Gene3D" id="1.10.10.10">
    <property type="entry name" value="Winged helix-like DNA-binding domain superfamily/Winged helix DNA-binding domain"/>
    <property type="match status" value="1"/>
</dbReference>
<dbReference type="InterPro" id="IPR055414">
    <property type="entry name" value="LRR_R13L4/SHOC2-like"/>
</dbReference>
<evidence type="ECO:0000313" key="7">
    <source>
        <dbReference type="Proteomes" id="UP000006727"/>
    </source>
</evidence>
<evidence type="ECO:0000259" key="3">
    <source>
        <dbReference type="Pfam" id="PF00931"/>
    </source>
</evidence>
<dbReference type="EMBL" id="ABEU02000016">
    <property type="protein sequence ID" value="PNR38164.1"/>
    <property type="molecule type" value="Genomic_DNA"/>
</dbReference>
<dbReference type="GeneID" id="112293251"/>
<dbReference type="GO" id="GO:0043531">
    <property type="term" value="F:ADP binding"/>
    <property type="evidence" value="ECO:0007669"/>
    <property type="project" value="InterPro"/>
</dbReference>
<dbReference type="InterPro" id="IPR042197">
    <property type="entry name" value="Apaf_helical"/>
</dbReference>
<dbReference type="Gramene" id="Pp3c16_20430V3.1">
    <property type="protein sequence ID" value="PAC:32985723.CDS.1"/>
    <property type="gene ID" value="Pp3c16_20430"/>
</dbReference>
<dbReference type="EnsemblPlants" id="Pp3c16_20430V3.1">
    <property type="protein sequence ID" value="PAC:32985723.CDS.1"/>
    <property type="gene ID" value="Pp3c16_20430"/>
</dbReference>
<proteinExistence type="predicted"/>
<dbReference type="OMA" id="HERCKEI"/>
<organism evidence="5">
    <name type="scientific">Physcomitrium patens</name>
    <name type="common">Spreading-leaved earth moss</name>
    <name type="synonym">Physcomitrella patens</name>
    <dbReference type="NCBI Taxonomy" id="3218"/>
    <lineage>
        <taxon>Eukaryota</taxon>
        <taxon>Viridiplantae</taxon>
        <taxon>Streptophyta</taxon>
        <taxon>Embryophyta</taxon>
        <taxon>Bryophyta</taxon>
        <taxon>Bryophytina</taxon>
        <taxon>Bryopsida</taxon>
        <taxon>Funariidae</taxon>
        <taxon>Funariales</taxon>
        <taxon>Funariaceae</taxon>
        <taxon>Physcomitrium</taxon>
    </lineage>
</organism>
<evidence type="ECO:0000256" key="2">
    <source>
        <dbReference type="ARBA" id="ARBA00022821"/>
    </source>
</evidence>
<dbReference type="PaxDb" id="3218-PP1S327_16V6.1"/>
<dbReference type="GO" id="GO:0006952">
    <property type="term" value="P:defense response"/>
    <property type="evidence" value="ECO:0007669"/>
    <property type="project" value="UniProtKB-KW"/>
</dbReference>
<dbReference type="InterPro" id="IPR036388">
    <property type="entry name" value="WH-like_DNA-bd_sf"/>
</dbReference>
<dbReference type="Gene3D" id="3.40.50.300">
    <property type="entry name" value="P-loop containing nucleotide triphosphate hydrolases"/>
    <property type="match status" value="1"/>
</dbReference>
<dbReference type="InterPro" id="IPR032675">
    <property type="entry name" value="LRR_dom_sf"/>
</dbReference>
<sequence length="1010" mass="112896">MTEAVAIAAGITAVKAVVGRLLSEIVKNSTLPEWNRNKNARQVGRMLALLKPIVDSIDPHTAPITVEDWLQSLRTRLECLALLLQEISRSKRSRFSISQHSNSKSLVKEIELLSEILSTAPVVVLSLSIAASADVPGLHERCKEISEQLEEFRNEMRGQGLAQITRLALETPTNSYGNSVDLMTANRAYSSIRNEADAILLTSSDTSTSLEASSSTDRPLGVDIETVFGGDEVVDEAKQLLLDENTNKLGLWASGGTGKTLAAQRVFNDDAIQAHFTGGCFWLTVGRALSLGSLLHNLRFSITGLSDARRKIPIEDLSNQLCKELQNKKNMLVVLDDVWEEHMLRSVELVVPLRAGCKIFVTTRIDQVLNKNHVTKLPVPLLSSENSRKLFCWQAFRGTALVPPELKKLAQDVTAECGGLPLALKVIGSVFAGKTDRGFWELSLKKLRNADVLDQDHETQLYNRLKLSVDELASIHPRLKDCFLYFAAFPEDWKVQVYDDLLPLWTGERIVGENSQYDPKLQACELVGWLVSRSLIELKSERSVAGSSEQFLYWTVHDVLRDLARHILQHNVAITQRECLYEAGRDLEFPREWATSPDAKDPGRVCRLSVMSTNLKELPPKLLDAPKLQVLLLRNNPLKIFPGIFFNNLRNIRVLDLRRTSITSLPKSVGALELLSVLNVAYTPLVTLPASLGNLAGMEQLHLDHCNSLTYLPNSLSSLTRLRILTINTSADVWKDRWSVFRRRCVLQDLVALVALEQLCLSNSGFKAATFPAGLLTALTRLQKLDLLRFEHLCEFPDLTPDDLQHLEFLNLTRWRGLTSIPASFCSLPLLHTLILTFCTSLLFLPALDRLSNLVMLDLTECSALEVLPATFGRKDGFPALEELWLYGCDKVATFPELEDGGMPCLKHLDLSGWCQLDTIPRSIARLKNLRFLGLSLCFNLRTMEHEHFSFRSLANLEELVLDSCSALSQVPESLALLPHFRLLRMRSCNASISVQLKQAISEGRVTLMR</sequence>
<dbReference type="FunCoup" id="A0A2K1J9F8">
    <property type="interactions" value="2088"/>
</dbReference>
<dbReference type="SUPFAM" id="SSF52058">
    <property type="entry name" value="L domain-like"/>
    <property type="match status" value="1"/>
</dbReference>
<reference evidence="5 7" key="2">
    <citation type="journal article" date="2018" name="Plant J.">
        <title>The Physcomitrella patens chromosome-scale assembly reveals moss genome structure and evolution.</title>
        <authorList>
            <person name="Lang D."/>
            <person name="Ullrich K.K."/>
            <person name="Murat F."/>
            <person name="Fuchs J."/>
            <person name="Jenkins J."/>
            <person name="Haas F.B."/>
            <person name="Piednoel M."/>
            <person name="Gundlach H."/>
            <person name="Van Bel M."/>
            <person name="Meyberg R."/>
            <person name="Vives C."/>
            <person name="Morata J."/>
            <person name="Symeonidi A."/>
            <person name="Hiss M."/>
            <person name="Muchero W."/>
            <person name="Kamisugi Y."/>
            <person name="Saleh O."/>
            <person name="Blanc G."/>
            <person name="Decker E.L."/>
            <person name="van Gessel N."/>
            <person name="Grimwood J."/>
            <person name="Hayes R.D."/>
            <person name="Graham S.W."/>
            <person name="Gunter L.E."/>
            <person name="McDaniel S.F."/>
            <person name="Hoernstein S.N.W."/>
            <person name="Larsson A."/>
            <person name="Li F.W."/>
            <person name="Perroud P.F."/>
            <person name="Phillips J."/>
            <person name="Ranjan P."/>
            <person name="Rokshar D.S."/>
            <person name="Rothfels C.J."/>
            <person name="Schneider L."/>
            <person name="Shu S."/>
            <person name="Stevenson D.W."/>
            <person name="Thummler F."/>
            <person name="Tillich M."/>
            <person name="Villarreal Aguilar J.C."/>
            <person name="Widiez T."/>
            <person name="Wong G.K."/>
            <person name="Wymore A."/>
            <person name="Zhang Y."/>
            <person name="Zimmer A.D."/>
            <person name="Quatrano R.S."/>
            <person name="Mayer K.F.X."/>
            <person name="Goodstein D."/>
            <person name="Casacuberta J.M."/>
            <person name="Vandepoele K."/>
            <person name="Reski R."/>
            <person name="Cuming A.C."/>
            <person name="Tuskan G.A."/>
            <person name="Maumus F."/>
            <person name="Salse J."/>
            <person name="Schmutz J."/>
            <person name="Rensing S.A."/>
        </authorList>
    </citation>
    <scope>NUCLEOTIDE SEQUENCE [LARGE SCALE GENOMIC DNA]</scope>
    <source>
        <strain evidence="6 7">cv. Gransden 2004</strain>
    </source>
</reference>
<dbReference type="Pfam" id="PF23598">
    <property type="entry name" value="LRR_14"/>
    <property type="match status" value="1"/>
</dbReference>
<name>A0A2K1J9F8_PHYPA</name>
<dbReference type="RefSeq" id="XP_024398238.1">
    <property type="nucleotide sequence ID" value="XM_024542470.2"/>
</dbReference>
<dbReference type="Pfam" id="PF00931">
    <property type="entry name" value="NB-ARC"/>
    <property type="match status" value="1"/>
</dbReference>
<reference evidence="6" key="3">
    <citation type="submission" date="2020-12" db="UniProtKB">
        <authorList>
            <consortium name="EnsemblPlants"/>
        </authorList>
    </citation>
    <scope>IDENTIFICATION</scope>
</reference>
<dbReference type="Gene3D" id="3.80.10.10">
    <property type="entry name" value="Ribonuclease Inhibitor"/>
    <property type="match status" value="2"/>
</dbReference>
<dbReference type="AlphaFoldDB" id="A0A2K1J9F8"/>
<evidence type="ECO:0000313" key="5">
    <source>
        <dbReference type="EMBL" id="PNR38164.1"/>
    </source>
</evidence>
<reference evidence="5 7" key="1">
    <citation type="journal article" date="2008" name="Science">
        <title>The Physcomitrella genome reveals evolutionary insights into the conquest of land by plants.</title>
        <authorList>
            <person name="Rensing S."/>
            <person name="Lang D."/>
            <person name="Zimmer A."/>
            <person name="Terry A."/>
            <person name="Salamov A."/>
            <person name="Shapiro H."/>
            <person name="Nishiyama T."/>
            <person name="Perroud P.-F."/>
            <person name="Lindquist E."/>
            <person name="Kamisugi Y."/>
            <person name="Tanahashi T."/>
            <person name="Sakakibara K."/>
            <person name="Fujita T."/>
            <person name="Oishi K."/>
            <person name="Shin-I T."/>
            <person name="Kuroki Y."/>
            <person name="Toyoda A."/>
            <person name="Suzuki Y."/>
            <person name="Hashimoto A."/>
            <person name="Yamaguchi K."/>
            <person name="Sugano A."/>
            <person name="Kohara Y."/>
            <person name="Fujiyama A."/>
            <person name="Anterola A."/>
            <person name="Aoki S."/>
            <person name="Ashton N."/>
            <person name="Barbazuk W.B."/>
            <person name="Barker E."/>
            <person name="Bennetzen J."/>
            <person name="Bezanilla M."/>
            <person name="Blankenship R."/>
            <person name="Cho S.H."/>
            <person name="Dutcher S."/>
            <person name="Estelle M."/>
            <person name="Fawcett J.A."/>
            <person name="Gundlach H."/>
            <person name="Hanada K."/>
            <person name="Heyl A."/>
            <person name="Hicks K.A."/>
            <person name="Hugh J."/>
            <person name="Lohr M."/>
            <person name="Mayer K."/>
            <person name="Melkozernov A."/>
            <person name="Murata T."/>
            <person name="Nelson D."/>
            <person name="Pils B."/>
            <person name="Prigge M."/>
            <person name="Reiss B."/>
            <person name="Renner T."/>
            <person name="Rombauts S."/>
            <person name="Rushton P."/>
            <person name="Sanderfoot A."/>
            <person name="Schween G."/>
            <person name="Shiu S.-H."/>
            <person name="Stueber K."/>
            <person name="Theodoulou F.L."/>
            <person name="Tu H."/>
            <person name="Van de Peer Y."/>
            <person name="Verrier P.J."/>
            <person name="Waters E."/>
            <person name="Wood A."/>
            <person name="Yang L."/>
            <person name="Cove D."/>
            <person name="Cuming A."/>
            <person name="Hasebe M."/>
            <person name="Lucas S."/>
            <person name="Mishler D.B."/>
            <person name="Reski R."/>
            <person name="Grigoriev I."/>
            <person name="Quatrano R.S."/>
            <person name="Boore J.L."/>
        </authorList>
    </citation>
    <scope>NUCLEOTIDE SEQUENCE [LARGE SCALE GENOMIC DNA]</scope>
    <source>
        <strain evidence="6 7">cv. Gransden 2004</strain>
    </source>
</reference>
<feature type="domain" description="Disease resistance R13L4/SHOC-2-like LRR" evidence="4">
    <location>
        <begin position="617"/>
        <end position="912"/>
    </location>
</feature>
<keyword evidence="2" id="KW-0611">Plant defense</keyword>
<evidence type="ECO:0000256" key="1">
    <source>
        <dbReference type="ARBA" id="ARBA00022737"/>
    </source>
</evidence>
<dbReference type="Gene3D" id="1.10.8.430">
    <property type="entry name" value="Helical domain of apoptotic protease-activating factors"/>
    <property type="match status" value="1"/>
</dbReference>
<accession>A0A2K1J9F8</accession>
<dbReference type="PRINTS" id="PR00364">
    <property type="entry name" value="DISEASERSIST"/>
</dbReference>